<evidence type="ECO:0000313" key="1">
    <source>
        <dbReference type="EMBL" id="MPC80748.1"/>
    </source>
</evidence>
<reference evidence="1 2" key="1">
    <citation type="submission" date="2019-05" db="EMBL/GenBank/DDBJ databases">
        <title>Another draft genome of Portunus trituberculatus and its Hox gene families provides insights of decapod evolution.</title>
        <authorList>
            <person name="Jeong J.-H."/>
            <person name="Song I."/>
            <person name="Kim S."/>
            <person name="Choi T."/>
            <person name="Kim D."/>
            <person name="Ryu S."/>
            <person name="Kim W."/>
        </authorList>
    </citation>
    <scope>NUCLEOTIDE SEQUENCE [LARGE SCALE GENOMIC DNA]</scope>
    <source>
        <tissue evidence="1">Muscle</tissue>
    </source>
</reference>
<dbReference type="EMBL" id="VSRR010054895">
    <property type="protein sequence ID" value="MPC80748.1"/>
    <property type="molecule type" value="Genomic_DNA"/>
</dbReference>
<sequence>MNFFLRCFYDSRGRMTRFLHSYLEKHS</sequence>
<dbReference type="Proteomes" id="UP000324222">
    <property type="component" value="Unassembled WGS sequence"/>
</dbReference>
<comment type="caution">
    <text evidence="1">The sequence shown here is derived from an EMBL/GenBank/DDBJ whole genome shotgun (WGS) entry which is preliminary data.</text>
</comment>
<organism evidence="1 2">
    <name type="scientific">Portunus trituberculatus</name>
    <name type="common">Swimming crab</name>
    <name type="synonym">Neptunus trituberculatus</name>
    <dbReference type="NCBI Taxonomy" id="210409"/>
    <lineage>
        <taxon>Eukaryota</taxon>
        <taxon>Metazoa</taxon>
        <taxon>Ecdysozoa</taxon>
        <taxon>Arthropoda</taxon>
        <taxon>Crustacea</taxon>
        <taxon>Multicrustacea</taxon>
        <taxon>Malacostraca</taxon>
        <taxon>Eumalacostraca</taxon>
        <taxon>Eucarida</taxon>
        <taxon>Decapoda</taxon>
        <taxon>Pleocyemata</taxon>
        <taxon>Brachyura</taxon>
        <taxon>Eubrachyura</taxon>
        <taxon>Portunoidea</taxon>
        <taxon>Portunidae</taxon>
        <taxon>Portuninae</taxon>
        <taxon>Portunus</taxon>
    </lineage>
</organism>
<gene>
    <name evidence="1" type="ORF">E2C01_075336</name>
</gene>
<accession>A0A5B7IIW0</accession>
<protein>
    <submittedName>
        <fullName evidence="1">Uncharacterized protein</fullName>
    </submittedName>
</protein>
<keyword evidence="2" id="KW-1185">Reference proteome</keyword>
<name>A0A5B7IIW0_PORTR</name>
<dbReference type="AlphaFoldDB" id="A0A5B7IIW0"/>
<proteinExistence type="predicted"/>
<evidence type="ECO:0000313" key="2">
    <source>
        <dbReference type="Proteomes" id="UP000324222"/>
    </source>
</evidence>